<feature type="binding site" evidence="7">
    <location>
        <position position="198"/>
    </location>
    <ligand>
        <name>substrate</name>
    </ligand>
</feature>
<dbReference type="PRINTS" id="PR00743">
    <property type="entry name" value="GLHYDRLASE36"/>
</dbReference>
<feature type="binding site" evidence="7">
    <location>
        <position position="525"/>
    </location>
    <ligand>
        <name>substrate</name>
    </ligand>
</feature>
<dbReference type="FunFam" id="3.20.20.70:FF:000118">
    <property type="entry name" value="Alpha-galactosidase"/>
    <property type="match status" value="1"/>
</dbReference>
<gene>
    <name evidence="10" type="ORF">IAC43_00325</name>
</gene>
<comment type="caution">
    <text evidence="10">The sequence shown here is derived from an EMBL/GenBank/DDBJ whole genome shotgun (WGS) entry which is preliminary data.</text>
</comment>
<dbReference type="Gene3D" id="2.60.40.1180">
    <property type="entry name" value="Golgi alpha-mannosidase II"/>
    <property type="match status" value="1"/>
</dbReference>
<feature type="binding site" evidence="7">
    <location>
        <position position="442"/>
    </location>
    <ligand>
        <name>substrate</name>
    </ligand>
</feature>
<dbReference type="Gene3D" id="3.20.20.70">
    <property type="entry name" value="Aldolase class I"/>
    <property type="match status" value="1"/>
</dbReference>
<dbReference type="Pfam" id="PF16875">
    <property type="entry name" value="Glyco_hydro_36N"/>
    <property type="match status" value="1"/>
</dbReference>
<feature type="binding site" evidence="7">
    <location>
        <begin position="365"/>
        <end position="366"/>
    </location>
    <ligand>
        <name>substrate</name>
    </ligand>
</feature>
<evidence type="ECO:0000259" key="8">
    <source>
        <dbReference type="Pfam" id="PF16874"/>
    </source>
</evidence>
<accession>A0A9D1KQU1</accession>
<evidence type="ECO:0000313" key="11">
    <source>
        <dbReference type="Proteomes" id="UP000824160"/>
    </source>
</evidence>
<dbReference type="AlphaFoldDB" id="A0A9D1KQU1"/>
<evidence type="ECO:0000256" key="4">
    <source>
        <dbReference type="ARBA" id="ARBA00023295"/>
    </source>
</evidence>
<feature type="binding site" evidence="7">
    <location>
        <begin position="475"/>
        <end position="479"/>
    </location>
    <ligand>
        <name>substrate</name>
    </ligand>
</feature>
<reference evidence="10" key="1">
    <citation type="submission" date="2020-10" db="EMBL/GenBank/DDBJ databases">
        <authorList>
            <person name="Gilroy R."/>
        </authorList>
    </citation>
    <scope>NUCLEOTIDE SEQUENCE</scope>
    <source>
        <strain evidence="10">ChiBcec7-5410</strain>
    </source>
</reference>
<protein>
    <recommendedName>
        <fullName evidence="2 5">Alpha-galactosidase</fullName>
        <ecNumber evidence="2 5">3.2.1.22</ecNumber>
    </recommendedName>
</protein>
<comment type="similarity">
    <text evidence="5">Belongs to the glycosyl hydrolase.</text>
</comment>
<dbReference type="SUPFAM" id="SSF51445">
    <property type="entry name" value="(Trans)glycosidases"/>
    <property type="match status" value="1"/>
</dbReference>
<feature type="domain" description="Glycosyl hydrolase family 36 C-terminal" evidence="8">
    <location>
        <begin position="647"/>
        <end position="720"/>
    </location>
</feature>
<dbReference type="PIRSF" id="PIRSF005536">
    <property type="entry name" value="Agal"/>
    <property type="match status" value="1"/>
</dbReference>
<dbReference type="Pfam" id="PF16874">
    <property type="entry name" value="Glyco_hydro_36C"/>
    <property type="match status" value="1"/>
</dbReference>
<dbReference type="InterPro" id="IPR013780">
    <property type="entry name" value="Glyco_hydro_b"/>
</dbReference>
<proteinExistence type="inferred from homology"/>
<dbReference type="InterPro" id="IPR002252">
    <property type="entry name" value="Glyco_hydro_36"/>
</dbReference>
<dbReference type="EMBL" id="DVLW01000011">
    <property type="protein sequence ID" value="HIT93609.1"/>
    <property type="molecule type" value="Genomic_DNA"/>
</dbReference>
<dbReference type="PANTHER" id="PTHR43053">
    <property type="entry name" value="GLYCOSIDASE FAMILY 31"/>
    <property type="match status" value="1"/>
</dbReference>
<dbReference type="InterPro" id="IPR050985">
    <property type="entry name" value="Alpha-glycosidase_related"/>
</dbReference>
<dbReference type="InterPro" id="IPR031705">
    <property type="entry name" value="Glyco_hydro_36_C"/>
</dbReference>
<feature type="active site" description="Nucleophile" evidence="6">
    <location>
        <position position="477"/>
    </location>
</feature>
<evidence type="ECO:0000259" key="9">
    <source>
        <dbReference type="Pfam" id="PF16875"/>
    </source>
</evidence>
<evidence type="ECO:0000256" key="7">
    <source>
        <dbReference type="PIRSR" id="PIRSR005536-2"/>
    </source>
</evidence>
<dbReference type="InterPro" id="IPR031704">
    <property type="entry name" value="Glyco_hydro_36_N"/>
</dbReference>
<evidence type="ECO:0000256" key="3">
    <source>
        <dbReference type="ARBA" id="ARBA00022801"/>
    </source>
</evidence>
<reference evidence="10" key="2">
    <citation type="journal article" date="2021" name="PeerJ">
        <title>Extensive microbial diversity within the chicken gut microbiome revealed by metagenomics and culture.</title>
        <authorList>
            <person name="Gilroy R."/>
            <person name="Ravi A."/>
            <person name="Getino M."/>
            <person name="Pursley I."/>
            <person name="Horton D.L."/>
            <person name="Alikhan N.F."/>
            <person name="Baker D."/>
            <person name="Gharbi K."/>
            <person name="Hall N."/>
            <person name="Watson M."/>
            <person name="Adriaenssens E.M."/>
            <person name="Foster-Nyarko E."/>
            <person name="Jarju S."/>
            <person name="Secka A."/>
            <person name="Antonio M."/>
            <person name="Oren A."/>
            <person name="Chaudhuri R.R."/>
            <person name="La Ragione R."/>
            <person name="Hildebrand F."/>
            <person name="Pallen M.J."/>
        </authorList>
    </citation>
    <scope>NUCLEOTIDE SEQUENCE</scope>
    <source>
        <strain evidence="10">ChiBcec7-5410</strain>
    </source>
</reference>
<dbReference type="PROSITE" id="PS00512">
    <property type="entry name" value="ALPHA_GALACTOSIDASE"/>
    <property type="match status" value="1"/>
</dbReference>
<evidence type="ECO:0000256" key="2">
    <source>
        <dbReference type="ARBA" id="ARBA00012755"/>
    </source>
</evidence>
<dbReference type="GO" id="GO:0004557">
    <property type="term" value="F:alpha-galactosidase activity"/>
    <property type="evidence" value="ECO:0007669"/>
    <property type="project" value="UniProtKB-UniRule"/>
</dbReference>
<sequence>MSITFENKIFHLRSSGSSLVMQVTSSGYLAHLYYGHSLPDGDYRFETLAPVLPQGSFFPNPPQEDELISLATAMMEYPCYGTGDFRPSAIAAVGADGSPAVDLRYVSHRIYAGKPAIPGLPATYAGEQDADTLEIDMQDHTGLMVTLIYTAFRDYPVITRSVRAENRGDHTITLERIYSSATDFPTNNYDLLHLWGSWAMERTPERTPLTHGGQRISSLRGSSGHIHNPFAALVEKDASEEMGEVFGFSLVYSGSFAIETEVDSLGQTRVLCGINPDGFGWKLQPGEKFDTPETVMVYSDQGIGGMSRTYHKLYSRHLIRGPWRDRDRPIIINNWEATYFGFNEEKLLEIARAAAPLGIEMLVMDDGWFGRRDDDHSSLGDWYVDKNKLPLGLGHLSDELHKLGIQMGIWFEPEMISPDSDLYRAHPDWALQLPGRPNSPARWQYVLDMSRQDVQDYLFERISDILSCAKIEYVKWDFNRNLTEVGSALLPPEQQKEVGHRYMLGLYALLERLLNAFPDLLLEGCSGGGGRFDPGMLYYSPQIWTSDDTDPIERLTIQYGTSIVYPPSSMSAHVSASPNHQTGRVTSLNTRGVVAMGGSFGYELDISKLSDAEKAEIADQIRQYHEYAPIIRDGSYYRLMNSHEAGAWEIVSNDGKTVLVGYVSVLVRVVNVRILKLRGLDENARYLDPASGLVYTGGALMHGGLNLSLLNLRDREAVMIKLVRVD</sequence>
<feature type="domain" description="Glycosyl hydrolase family 36 N-terminal" evidence="9">
    <location>
        <begin position="27"/>
        <end position="284"/>
    </location>
</feature>
<dbReference type="Pfam" id="PF02065">
    <property type="entry name" value="Melibiase"/>
    <property type="match status" value="1"/>
</dbReference>
<feature type="binding site" evidence="7">
    <location>
        <position position="547"/>
    </location>
    <ligand>
        <name>substrate</name>
    </ligand>
</feature>
<dbReference type="PANTHER" id="PTHR43053:SF3">
    <property type="entry name" value="ALPHA-GALACTOSIDASE C-RELATED"/>
    <property type="match status" value="1"/>
</dbReference>
<comment type="catalytic activity">
    <reaction evidence="1 5">
        <text>Hydrolysis of terminal, non-reducing alpha-D-galactose residues in alpha-D-galactosides, including galactose oligosaccharides, galactomannans and galactolipids.</text>
        <dbReference type="EC" id="3.2.1.22"/>
    </reaction>
</comment>
<dbReference type="GO" id="GO:0016052">
    <property type="term" value="P:carbohydrate catabolic process"/>
    <property type="evidence" value="ECO:0007669"/>
    <property type="project" value="InterPro"/>
</dbReference>
<evidence type="ECO:0000256" key="6">
    <source>
        <dbReference type="PIRSR" id="PIRSR005536-1"/>
    </source>
</evidence>
<dbReference type="InterPro" id="IPR000111">
    <property type="entry name" value="Glyco_hydro_27/36_CS"/>
</dbReference>
<organism evidence="10 11">
    <name type="scientific">Candidatus Faecivivens stercoripullorum</name>
    <dbReference type="NCBI Taxonomy" id="2840805"/>
    <lineage>
        <taxon>Bacteria</taxon>
        <taxon>Bacillati</taxon>
        <taxon>Bacillota</taxon>
        <taxon>Clostridia</taxon>
        <taxon>Eubacteriales</taxon>
        <taxon>Oscillospiraceae</taxon>
        <taxon>Oscillospiraceae incertae sedis</taxon>
        <taxon>Candidatus Faecivivens</taxon>
    </lineage>
</organism>
<name>A0A9D1KQU1_9FIRM</name>
<keyword evidence="3 5" id="KW-0378">Hydrolase</keyword>
<dbReference type="InterPro" id="IPR013785">
    <property type="entry name" value="Aldolase_TIM"/>
</dbReference>
<dbReference type="CDD" id="cd14791">
    <property type="entry name" value="GH36"/>
    <property type="match status" value="1"/>
</dbReference>
<dbReference type="InterPro" id="IPR038417">
    <property type="entry name" value="Alpga-gal_N_sf"/>
</dbReference>
<dbReference type="InterPro" id="IPR017853">
    <property type="entry name" value="GH"/>
</dbReference>
<evidence type="ECO:0000256" key="5">
    <source>
        <dbReference type="PIRNR" id="PIRNR005536"/>
    </source>
</evidence>
<evidence type="ECO:0000313" key="10">
    <source>
        <dbReference type="EMBL" id="HIT93609.1"/>
    </source>
</evidence>
<dbReference type="Proteomes" id="UP000824160">
    <property type="component" value="Unassembled WGS sequence"/>
</dbReference>
<evidence type="ECO:0000256" key="1">
    <source>
        <dbReference type="ARBA" id="ARBA00001255"/>
    </source>
</evidence>
<dbReference type="EC" id="3.2.1.22" evidence="2 5"/>
<feature type="active site" description="Proton donor" evidence="6">
    <location>
        <position position="547"/>
    </location>
</feature>
<keyword evidence="4 5" id="KW-0326">Glycosidase</keyword>
<dbReference type="Gene3D" id="2.70.98.60">
    <property type="entry name" value="alpha-galactosidase from lactobacil brevis"/>
    <property type="match status" value="1"/>
</dbReference>